<dbReference type="EMBL" id="JAQMWT010000526">
    <property type="protein sequence ID" value="KAJ8600257.1"/>
    <property type="molecule type" value="Genomic_DNA"/>
</dbReference>
<comment type="similarity">
    <text evidence="1 4">Belongs to the glycosyl hydrolase 1 family.</text>
</comment>
<dbReference type="GO" id="GO:0008422">
    <property type="term" value="F:beta-glucosidase activity"/>
    <property type="evidence" value="ECO:0007669"/>
    <property type="project" value="TreeGrafter"/>
</dbReference>
<dbReference type="PANTHER" id="PTHR10353">
    <property type="entry name" value="GLYCOSYL HYDROLASE"/>
    <property type="match status" value="1"/>
</dbReference>
<keyword evidence="6" id="KW-0812">Transmembrane</keyword>
<keyword evidence="6" id="KW-1133">Transmembrane helix</keyword>
<dbReference type="InterPro" id="IPR017853">
    <property type="entry name" value="GH"/>
</dbReference>
<keyword evidence="2" id="KW-0378">Hydrolase</keyword>
<evidence type="ECO:0000256" key="6">
    <source>
        <dbReference type="SAM" id="Phobius"/>
    </source>
</evidence>
<evidence type="ECO:0000313" key="7">
    <source>
        <dbReference type="EMBL" id="KAJ8600257.1"/>
    </source>
</evidence>
<evidence type="ECO:0000256" key="3">
    <source>
        <dbReference type="ARBA" id="ARBA00023295"/>
    </source>
</evidence>
<dbReference type="InterPro" id="IPR001360">
    <property type="entry name" value="Glyco_hydro_1"/>
</dbReference>
<keyword evidence="6" id="KW-0472">Membrane</keyword>
<evidence type="ECO:0000256" key="5">
    <source>
        <dbReference type="SAM" id="MobiDB-lite"/>
    </source>
</evidence>
<proteinExistence type="inferred from homology"/>
<dbReference type="Proteomes" id="UP001230188">
    <property type="component" value="Unassembled WGS sequence"/>
</dbReference>
<feature type="region of interest" description="Disordered" evidence="5">
    <location>
        <begin position="595"/>
        <end position="615"/>
    </location>
</feature>
<evidence type="ECO:0000313" key="8">
    <source>
        <dbReference type="Proteomes" id="UP001230188"/>
    </source>
</evidence>
<protein>
    <submittedName>
        <fullName evidence="7">Uncharacterized protein</fullName>
    </submittedName>
</protein>
<gene>
    <name evidence="7" type="ORF">CTAYLR_002008</name>
</gene>
<evidence type="ECO:0000256" key="1">
    <source>
        <dbReference type="ARBA" id="ARBA00010838"/>
    </source>
</evidence>
<dbReference type="PANTHER" id="PTHR10353:SF36">
    <property type="entry name" value="LP05116P"/>
    <property type="match status" value="1"/>
</dbReference>
<dbReference type="PRINTS" id="PR00131">
    <property type="entry name" value="GLHYDRLASE1"/>
</dbReference>
<dbReference type="SUPFAM" id="SSF51445">
    <property type="entry name" value="(Trans)glycosidases"/>
    <property type="match status" value="1"/>
</dbReference>
<dbReference type="Pfam" id="PF00232">
    <property type="entry name" value="Glyco_hydro_1"/>
    <property type="match status" value="1"/>
</dbReference>
<keyword evidence="3" id="KW-0326">Glycosidase</keyword>
<dbReference type="AlphaFoldDB" id="A0AAD7U8M0"/>
<sequence length="658" mass="73398">MLALVVGALGVKPSLGKVLWGTATAAYQVEGYREADGRTPSIWDAFDTPETSKVILAKRPDGNWRVYDGENAGRADEDFARYEESAQLTKEYGFGAARLSVSWTRVATYANGLELVRNDAGIAHYRAVIDAYKARGIKVALTMFHWDLPLSLEEHAALTGCASAWLCDWMPRVFGEYAGLLLEAFKDDVSYWITINEPLTIIQNGYSGAGVHAPGRCGRRDRCYVGDDDVEAYAAAKGLILAHGHAFKKWTQVDRPGEGLGITLNGDFRVAFTPDDVDAATRSLEWQLPLFFDPIFYGRWPASVSKVILDRSTKLAWTPEEIALVKDAHDGHLFMNTYTSMFAREPINTSKSQRYGFVYDAGAATSGYNFTSKKPIGTPSTTGWLFNYGKGIRALLNFYNNRYPNMTMIITENGWGNGTQSEDAEINDLERCTFYRDYVSNVSAAAVLDDVRVGAYFMWSLMDNYEWADGFKTRFGLTYVDYETQERTPKFSATYVRRFITPKKTFRDTLDLPDCDLIFRADGGEGRAFRDHRGFVVVFFFFFKYLLLPFLVFVSFIAVLRASGSKFSPGLRCLICLLQFAADCCLCVRRCRFAGSRDGAESPPSKTSAKKAASKWNHGYAPLRRGPRIKDADDGVVLGSTDTKPAARPSHGTNYAVV</sequence>
<evidence type="ECO:0000256" key="2">
    <source>
        <dbReference type="ARBA" id="ARBA00022801"/>
    </source>
</evidence>
<dbReference type="GO" id="GO:0005975">
    <property type="term" value="P:carbohydrate metabolic process"/>
    <property type="evidence" value="ECO:0007669"/>
    <property type="project" value="InterPro"/>
</dbReference>
<reference evidence="7" key="1">
    <citation type="submission" date="2023-01" db="EMBL/GenBank/DDBJ databases">
        <title>Metagenome sequencing of chrysophaentin producing Chrysophaeum taylorii.</title>
        <authorList>
            <person name="Davison J."/>
            <person name="Bewley C."/>
        </authorList>
    </citation>
    <scope>NUCLEOTIDE SEQUENCE</scope>
    <source>
        <strain evidence="7">NIES-1699</strain>
    </source>
</reference>
<organism evidence="7 8">
    <name type="scientific">Chrysophaeum taylorii</name>
    <dbReference type="NCBI Taxonomy" id="2483200"/>
    <lineage>
        <taxon>Eukaryota</taxon>
        <taxon>Sar</taxon>
        <taxon>Stramenopiles</taxon>
        <taxon>Ochrophyta</taxon>
        <taxon>Pelagophyceae</taxon>
        <taxon>Pelagomonadales</taxon>
        <taxon>Pelagomonadaceae</taxon>
        <taxon>Chrysophaeum</taxon>
    </lineage>
</organism>
<evidence type="ECO:0000256" key="4">
    <source>
        <dbReference type="RuleBase" id="RU003690"/>
    </source>
</evidence>
<name>A0AAD7U8M0_9STRA</name>
<keyword evidence="8" id="KW-1185">Reference proteome</keyword>
<dbReference type="Gene3D" id="3.20.20.80">
    <property type="entry name" value="Glycosidases"/>
    <property type="match status" value="1"/>
</dbReference>
<accession>A0AAD7U8M0</accession>
<comment type="caution">
    <text evidence="7">The sequence shown here is derived from an EMBL/GenBank/DDBJ whole genome shotgun (WGS) entry which is preliminary data.</text>
</comment>
<feature type="transmembrane region" description="Helical" evidence="6">
    <location>
        <begin position="535"/>
        <end position="560"/>
    </location>
</feature>